<name>A0ABY4CFL2_9BACT</name>
<keyword evidence="2" id="KW-1185">Reference proteome</keyword>
<reference evidence="1" key="1">
    <citation type="submission" date="2022-03" db="EMBL/GenBank/DDBJ databases">
        <title>Genome Identification and Characterization of new species Bdellovibrio reynosense LBG001 sp. nov. from a Mexico soil sample.</title>
        <authorList>
            <person name="Camilli A."/>
            <person name="Ajao Y."/>
            <person name="Guo X."/>
        </authorList>
    </citation>
    <scope>NUCLEOTIDE SEQUENCE</scope>
    <source>
        <strain evidence="1">LBG001</strain>
    </source>
</reference>
<dbReference type="PROSITE" id="PS51257">
    <property type="entry name" value="PROKAR_LIPOPROTEIN"/>
    <property type="match status" value="1"/>
</dbReference>
<dbReference type="EMBL" id="CP093442">
    <property type="protein sequence ID" value="UOF01000.1"/>
    <property type="molecule type" value="Genomic_DNA"/>
</dbReference>
<organism evidence="1 2">
    <name type="scientific">Bdellovibrio reynosensis</name>
    <dbReference type="NCBI Taxonomy" id="2835041"/>
    <lineage>
        <taxon>Bacteria</taxon>
        <taxon>Pseudomonadati</taxon>
        <taxon>Bdellovibrionota</taxon>
        <taxon>Bdellovibrionia</taxon>
        <taxon>Bdellovibrionales</taxon>
        <taxon>Pseudobdellovibrionaceae</taxon>
        <taxon>Bdellovibrio</taxon>
    </lineage>
</organism>
<evidence type="ECO:0000313" key="2">
    <source>
        <dbReference type="Proteomes" id="UP000830116"/>
    </source>
</evidence>
<proteinExistence type="predicted"/>
<sequence>MKLLGIIQNLKNVSQKMKGCLFILAALFLAGCSLEAKLIPPKDIASIVDEVEDSLPNPPASAFIPVEKVTTSNGYELNTTVSDFNETVTTSNGYTFKGVLYE</sequence>
<protein>
    <submittedName>
        <fullName evidence="1">Uncharacterized protein</fullName>
    </submittedName>
</protein>
<dbReference type="Proteomes" id="UP000830116">
    <property type="component" value="Chromosome"/>
</dbReference>
<evidence type="ECO:0000313" key="1">
    <source>
        <dbReference type="EMBL" id="UOF01000.1"/>
    </source>
</evidence>
<dbReference type="RefSeq" id="WP_243537224.1">
    <property type="nucleotide sequence ID" value="NZ_CP093442.1"/>
</dbReference>
<gene>
    <name evidence="1" type="ORF">MNR06_14965</name>
</gene>
<accession>A0ABY4CFL2</accession>